<feature type="transmembrane region" description="Helical" evidence="1">
    <location>
        <begin position="35"/>
        <end position="53"/>
    </location>
</feature>
<dbReference type="Gene3D" id="3.40.190.10">
    <property type="entry name" value="Periplasmic binding protein-like II"/>
    <property type="match status" value="1"/>
</dbReference>
<comment type="caution">
    <text evidence="2">The sequence shown here is derived from an EMBL/GenBank/DDBJ whole genome shotgun (WGS) entry which is preliminary data.</text>
</comment>
<keyword evidence="1" id="KW-1133">Transmembrane helix</keyword>
<protein>
    <submittedName>
        <fullName evidence="2">ABC transporter substrate-binding protein</fullName>
    </submittedName>
</protein>
<dbReference type="Pfam" id="PF13416">
    <property type="entry name" value="SBP_bac_8"/>
    <property type="match status" value="1"/>
</dbReference>
<evidence type="ECO:0000313" key="2">
    <source>
        <dbReference type="EMBL" id="RCJ39960.1"/>
    </source>
</evidence>
<sequence>MVSRKKASQMTQVLKSQQRAKEAFSVVPRLTNRRYALIALILCLIIVACTNTYQSSPSPLNKLSSETTDLRIWWDKGFTQEEDEALKQLVSEWEKQTGNKIKLSLYSTDELTRKIQREIQAGNLPDIVTSYTADRELIPRLSWEGKLADVSDIIEPLKSFYPEKILKTVHFYNNVTQKQSYYALPMSQATIHIFYWRDLLRQIGRKESDVPKDWDAFWEFWKKIQDDLRTKEIPNKKQNIYGLGFTFGISSADTYYLFEQILEAYDVQILDAMDKLLLDDPKVRQGIINSLKWYTNFYQQGYVPPDAVNWLNPDNNRSLLNQSVVMTPNNSLSIPAAVRQNLDTYYQKLGILEFPNKPNGLPMRYLITVKQVFLFADSKKQKLAKEFLAYLIQPKVMGNYLKASGGRHLPVLTSAWEDPFWKDSKDPYLSTAVKIFLNRETRPFDFVQNPAYSLVLKDNVWGKAINQIVLDKIAPEQAGDEAIARIKQIFDQWQ</sequence>
<dbReference type="PANTHER" id="PTHR43649:SF12">
    <property type="entry name" value="DIACETYLCHITOBIOSE BINDING PROTEIN DASA"/>
    <property type="match status" value="1"/>
</dbReference>
<keyword evidence="1" id="KW-0812">Transmembrane</keyword>
<dbReference type="Proteomes" id="UP000252085">
    <property type="component" value="Unassembled WGS sequence"/>
</dbReference>
<name>A0A367RW72_NOSPU</name>
<evidence type="ECO:0000256" key="1">
    <source>
        <dbReference type="SAM" id="Phobius"/>
    </source>
</evidence>
<reference evidence="3" key="1">
    <citation type="submission" date="2016-04" db="EMBL/GenBank/DDBJ databases">
        <authorList>
            <person name="Tabuchi Yagui T.R."/>
        </authorList>
    </citation>
    <scope>NUCLEOTIDE SEQUENCE [LARGE SCALE GENOMIC DNA]</scope>
</reference>
<organism evidence="2 3">
    <name type="scientific">Nostoc punctiforme NIES-2108</name>
    <dbReference type="NCBI Taxonomy" id="1356359"/>
    <lineage>
        <taxon>Bacteria</taxon>
        <taxon>Bacillati</taxon>
        <taxon>Cyanobacteriota</taxon>
        <taxon>Cyanophyceae</taxon>
        <taxon>Nostocales</taxon>
        <taxon>Nostocaceae</taxon>
        <taxon>Nostoc</taxon>
    </lineage>
</organism>
<dbReference type="PANTHER" id="PTHR43649">
    <property type="entry name" value="ARABINOSE-BINDING PROTEIN-RELATED"/>
    <property type="match status" value="1"/>
</dbReference>
<dbReference type="SUPFAM" id="SSF53850">
    <property type="entry name" value="Periplasmic binding protein-like II"/>
    <property type="match status" value="1"/>
</dbReference>
<evidence type="ECO:0000313" key="3">
    <source>
        <dbReference type="Proteomes" id="UP000252085"/>
    </source>
</evidence>
<accession>A0A367RW72</accession>
<keyword evidence="1" id="KW-0472">Membrane</keyword>
<dbReference type="AlphaFoldDB" id="A0A367RW72"/>
<dbReference type="InterPro" id="IPR050490">
    <property type="entry name" value="Bact_solute-bd_prot1"/>
</dbReference>
<dbReference type="EMBL" id="LXQE01000085">
    <property type="protein sequence ID" value="RCJ39960.1"/>
    <property type="molecule type" value="Genomic_DNA"/>
</dbReference>
<proteinExistence type="predicted"/>
<gene>
    <name evidence="2" type="ORF">A6769_05230</name>
</gene>
<dbReference type="InterPro" id="IPR006059">
    <property type="entry name" value="SBP"/>
</dbReference>